<keyword evidence="3" id="KW-0238">DNA-binding</keyword>
<keyword evidence="2" id="KW-0805">Transcription regulation</keyword>
<evidence type="ECO:0000256" key="2">
    <source>
        <dbReference type="ARBA" id="ARBA00023015"/>
    </source>
</evidence>
<evidence type="ECO:0000313" key="6">
    <source>
        <dbReference type="EMBL" id="KGG91061.1"/>
    </source>
</evidence>
<comment type="caution">
    <text evidence="6">The sequence shown here is derived from an EMBL/GenBank/DDBJ whole genome shotgun (WGS) entry which is preliminary data.</text>
</comment>
<proteinExistence type="inferred from homology"/>
<dbReference type="InterPro" id="IPR038722">
    <property type="entry name" value="Ner_HTH_dom"/>
</dbReference>
<dbReference type="Proteomes" id="UP000029549">
    <property type="component" value="Unassembled WGS sequence"/>
</dbReference>
<dbReference type="AlphaFoldDB" id="A0A096C6J8"/>
<dbReference type="OrthoDB" id="6692720at2"/>
<evidence type="ECO:0000256" key="3">
    <source>
        <dbReference type="ARBA" id="ARBA00023125"/>
    </source>
</evidence>
<dbReference type="GO" id="GO:0003677">
    <property type="term" value="F:DNA binding"/>
    <property type="evidence" value="ECO:0007669"/>
    <property type="project" value="UniProtKB-KW"/>
</dbReference>
<dbReference type="Proteomes" id="UP000029567">
    <property type="component" value="Unassembled WGS sequence"/>
</dbReference>
<accession>A0A176TTP2</accession>
<dbReference type="EMBL" id="AWTN01000093">
    <property type="protein sequence ID" value="KGG91061.1"/>
    <property type="molecule type" value="Genomic_DNA"/>
</dbReference>
<dbReference type="EMBL" id="AWTP01000115">
    <property type="protein sequence ID" value="KGH10385.1"/>
    <property type="molecule type" value="Genomic_DNA"/>
</dbReference>
<reference evidence="8 9" key="1">
    <citation type="submission" date="2013-09" db="EMBL/GenBank/DDBJ databases">
        <title>High correlation between genotypes and phenotypes of environmental bacteria Comamonas testosteroni strains.</title>
        <authorList>
            <person name="Liu L."/>
            <person name="Zhu W."/>
            <person name="Xia X."/>
            <person name="Xu B."/>
            <person name="Luo M."/>
            <person name="Wang G."/>
        </authorList>
    </citation>
    <scope>NUCLEOTIDE SEQUENCE [LARGE SCALE GENOMIC DNA]</scope>
    <source>
        <strain evidence="7 8">DF2</strain>
        <strain evidence="6 9">JL14</strain>
    </source>
</reference>
<keyword evidence="8" id="KW-1185">Reference proteome</keyword>
<dbReference type="CDD" id="cd00093">
    <property type="entry name" value="HTH_XRE"/>
    <property type="match status" value="1"/>
</dbReference>
<accession>D0J193</accession>
<accession>A0A096C6J8</accession>
<dbReference type="Gene3D" id="1.10.260.40">
    <property type="entry name" value="lambda repressor-like DNA-binding domains"/>
    <property type="match status" value="1"/>
</dbReference>
<gene>
    <name evidence="6" type="ORF">P245_13920</name>
    <name evidence="7" type="ORF">P608_14875</name>
</gene>
<dbReference type="SUPFAM" id="SSF47413">
    <property type="entry name" value="lambda repressor-like DNA-binding domains"/>
    <property type="match status" value="1"/>
</dbReference>
<dbReference type="PROSITE" id="PS50943">
    <property type="entry name" value="HTH_CROC1"/>
    <property type="match status" value="1"/>
</dbReference>
<comment type="similarity">
    <text evidence="1">Belongs to the ner transcriptional regulatory family.</text>
</comment>
<dbReference type="Pfam" id="PF13693">
    <property type="entry name" value="HTH_35"/>
    <property type="match status" value="1"/>
</dbReference>
<dbReference type="InterPro" id="IPR001387">
    <property type="entry name" value="Cro/C1-type_HTH"/>
</dbReference>
<evidence type="ECO:0000259" key="5">
    <source>
        <dbReference type="PROSITE" id="PS50943"/>
    </source>
</evidence>
<keyword evidence="4" id="KW-0804">Transcription</keyword>
<evidence type="ECO:0000313" key="8">
    <source>
        <dbReference type="Proteomes" id="UP000029549"/>
    </source>
</evidence>
<evidence type="ECO:0000313" key="7">
    <source>
        <dbReference type="EMBL" id="KGH10385.1"/>
    </source>
</evidence>
<dbReference type="KEGG" id="ctt:CtCNB1_3036"/>
<evidence type="ECO:0000256" key="1">
    <source>
        <dbReference type="ARBA" id="ARBA00006157"/>
    </source>
</evidence>
<organism evidence="6 9">
    <name type="scientific">Comamonas thiooxydans</name>
    <dbReference type="NCBI Taxonomy" id="363952"/>
    <lineage>
        <taxon>Bacteria</taxon>
        <taxon>Pseudomonadati</taxon>
        <taxon>Pseudomonadota</taxon>
        <taxon>Betaproteobacteria</taxon>
        <taxon>Burkholderiales</taxon>
        <taxon>Comamonadaceae</taxon>
        <taxon>Comamonas</taxon>
    </lineage>
</organism>
<evidence type="ECO:0000313" key="9">
    <source>
        <dbReference type="Proteomes" id="UP000029567"/>
    </source>
</evidence>
<feature type="domain" description="HTH cro/C1-type" evidence="5">
    <location>
        <begin position="6"/>
        <end position="59"/>
    </location>
</feature>
<evidence type="ECO:0000256" key="4">
    <source>
        <dbReference type="ARBA" id="ARBA00023163"/>
    </source>
</evidence>
<protein>
    <recommendedName>
        <fullName evidence="5">HTH cro/C1-type domain-containing protein</fullName>
    </recommendedName>
</protein>
<dbReference type="InterPro" id="IPR010982">
    <property type="entry name" value="Lambda_DNA-bd_dom_sf"/>
</dbReference>
<sequence>MHPEQIKAALRMKGISPTALASEMRVANSSVSQVISGRAVSARIRQRIAEITGMPVDMLWPPVNERHALHSTRPEGADARIARGAP</sequence>
<dbReference type="GeneID" id="69560817"/>
<name>A0A096C6J8_9BURK</name>
<dbReference type="RefSeq" id="WP_012838982.1">
    <property type="nucleotide sequence ID" value="NC_013446.2"/>
</dbReference>
<dbReference type="SMART" id="SM00530">
    <property type="entry name" value="HTH_XRE"/>
    <property type="match status" value="1"/>
</dbReference>